<feature type="region of interest" description="Disordered" evidence="4">
    <location>
        <begin position="1"/>
        <end position="73"/>
    </location>
</feature>
<accession>A0A8H6FYG7</accession>
<evidence type="ECO:0000313" key="6">
    <source>
        <dbReference type="Proteomes" id="UP000578531"/>
    </source>
</evidence>
<dbReference type="InterPro" id="IPR020472">
    <property type="entry name" value="WD40_PAC1"/>
</dbReference>
<evidence type="ECO:0000313" key="5">
    <source>
        <dbReference type="EMBL" id="KAF6237032.1"/>
    </source>
</evidence>
<dbReference type="OrthoDB" id="63070at2759"/>
<sequence>MATSHPSEIIRGESPDPSSHAANIYDASGAEGEWLDETEDDDDTFEPTTDESEDAEFFDPSEDVEADFHDAEDGMSGVEIEFSAEDGGIGTQDDDGGAGTEGGDSRTQANTTTGGPSRIQVPTQILQLLGHAGLRRIFANHRAGGSGITLQLDDRNEILDDGLGGLATRSRRRAKGSSKKFPPVPSEEGKKLMDGGCFGSNEYYRDTTRKRNTRLARKLMSRELGTSRGQSTRTASAISQGMIPSSNADTIIHYNSRCYSGQFSEDGNFFFSCAQDFKVRMYDTSNPYNWKYYKTVVYPYGQWTITDASLSPDNKWLAYSSIRSIVCLAPTDPSSSGEPFLLDFSDMGGRGTRRSRGFHGGFSHFGIWSIRFSGDGREIVAGTSDNSVYVYDLETRQSILSIPGHNDDVNAVCFGDSNSPHILYSGSDDTTIKVWDRRSMGDSREAGVFMGHTEGLTYVDSKGDGRYVLSNGKDQTMKLWDLRKMMPTEKASRLDPSRYTTAFDYRFMTYDEKDFEPHPYDCSLVTFRGHRVLKTLIRCHFSPPGSTNSRYVYSGSEDGSVYIYNMDATLAGKVNVNQATHHSRPRDPDLYASHYEPEEGRSRGAWKTCVRDASWHPNAPVIAATSWNGWGMSTGTCTTHSWNDGAEDDEGEPKMGLRVDQRLEMDDDLYDNTRPLRDGRLMSHYRARLRSQRVAATNDDAVDDESHW</sequence>
<feature type="region of interest" description="Disordered" evidence="4">
    <location>
        <begin position="85"/>
        <end position="118"/>
    </location>
</feature>
<dbReference type="InterPro" id="IPR036322">
    <property type="entry name" value="WD40_repeat_dom_sf"/>
</dbReference>
<dbReference type="SUPFAM" id="SSF50978">
    <property type="entry name" value="WD40 repeat-like"/>
    <property type="match status" value="1"/>
</dbReference>
<proteinExistence type="predicted"/>
<evidence type="ECO:0000256" key="2">
    <source>
        <dbReference type="ARBA" id="ARBA00022737"/>
    </source>
</evidence>
<evidence type="ECO:0008006" key="7">
    <source>
        <dbReference type="Google" id="ProtNLM"/>
    </source>
</evidence>
<dbReference type="FunFam" id="2.130.10.10:FF:000557">
    <property type="entry name" value="WD repeat protein"/>
    <property type="match status" value="1"/>
</dbReference>
<dbReference type="PROSITE" id="PS50294">
    <property type="entry name" value="WD_REPEATS_REGION"/>
    <property type="match status" value="2"/>
</dbReference>
<dbReference type="PANTHER" id="PTHR19847:SF7">
    <property type="entry name" value="DDB1- AND CUL4-ASSOCIATED FACTOR 11"/>
    <property type="match status" value="1"/>
</dbReference>
<dbReference type="GO" id="GO:0043161">
    <property type="term" value="P:proteasome-mediated ubiquitin-dependent protein catabolic process"/>
    <property type="evidence" value="ECO:0007669"/>
    <property type="project" value="TreeGrafter"/>
</dbReference>
<keyword evidence="6" id="KW-1185">Reference proteome</keyword>
<dbReference type="InterPro" id="IPR001680">
    <property type="entry name" value="WD40_rpt"/>
</dbReference>
<dbReference type="Gene3D" id="2.130.10.10">
    <property type="entry name" value="YVTN repeat-like/Quinoprotein amine dehydrogenase"/>
    <property type="match status" value="2"/>
</dbReference>
<comment type="caution">
    <text evidence="5">The sequence shown here is derived from an EMBL/GenBank/DDBJ whole genome shotgun (WGS) entry which is preliminary data.</text>
</comment>
<feature type="compositionally biased region" description="Basic residues" evidence="4">
    <location>
        <begin position="169"/>
        <end position="178"/>
    </location>
</feature>
<feature type="repeat" description="WD" evidence="3">
    <location>
        <begin position="367"/>
        <end position="401"/>
    </location>
</feature>
<dbReference type="Pfam" id="PF00400">
    <property type="entry name" value="WD40"/>
    <property type="match status" value="5"/>
</dbReference>
<evidence type="ECO:0000256" key="3">
    <source>
        <dbReference type="PROSITE-ProRule" id="PRU00221"/>
    </source>
</evidence>
<dbReference type="EMBL" id="JACCJC010000016">
    <property type="protein sequence ID" value="KAF6237032.1"/>
    <property type="molecule type" value="Genomic_DNA"/>
</dbReference>
<dbReference type="PANTHER" id="PTHR19847">
    <property type="entry name" value="DDB1- AND CUL4-ASSOCIATED FACTOR 11"/>
    <property type="match status" value="1"/>
</dbReference>
<evidence type="ECO:0000256" key="4">
    <source>
        <dbReference type="SAM" id="MobiDB-lite"/>
    </source>
</evidence>
<evidence type="ECO:0000256" key="1">
    <source>
        <dbReference type="ARBA" id="ARBA00022574"/>
    </source>
</evidence>
<dbReference type="AlphaFoldDB" id="A0A8H6FYG7"/>
<dbReference type="PROSITE" id="PS50082">
    <property type="entry name" value="WD_REPEATS_2"/>
    <property type="match status" value="3"/>
</dbReference>
<keyword evidence="2" id="KW-0677">Repeat</keyword>
<feature type="compositionally biased region" description="Polar residues" evidence="4">
    <location>
        <begin position="105"/>
        <end position="118"/>
    </location>
</feature>
<dbReference type="InterPro" id="IPR051859">
    <property type="entry name" value="DCAF"/>
</dbReference>
<feature type="region of interest" description="Disordered" evidence="4">
    <location>
        <begin position="169"/>
        <end position="192"/>
    </location>
</feature>
<feature type="repeat" description="WD" evidence="3">
    <location>
        <begin position="402"/>
        <end position="445"/>
    </location>
</feature>
<dbReference type="GO" id="GO:0080008">
    <property type="term" value="C:Cul4-RING E3 ubiquitin ligase complex"/>
    <property type="evidence" value="ECO:0007669"/>
    <property type="project" value="TreeGrafter"/>
</dbReference>
<gene>
    <name evidence="5" type="ORF">HO173_004911</name>
</gene>
<dbReference type="GeneID" id="59286575"/>
<protein>
    <recommendedName>
        <fullName evidence="7">WD repeat protein</fullName>
    </recommendedName>
</protein>
<dbReference type="RefSeq" id="XP_037166364.1">
    <property type="nucleotide sequence ID" value="XM_037306829.1"/>
</dbReference>
<keyword evidence="1 3" id="KW-0853">WD repeat</keyword>
<name>A0A8H6FYG7_9LECA</name>
<dbReference type="Proteomes" id="UP000578531">
    <property type="component" value="Unassembled WGS sequence"/>
</dbReference>
<organism evidence="5 6">
    <name type="scientific">Letharia columbiana</name>
    <dbReference type="NCBI Taxonomy" id="112416"/>
    <lineage>
        <taxon>Eukaryota</taxon>
        <taxon>Fungi</taxon>
        <taxon>Dikarya</taxon>
        <taxon>Ascomycota</taxon>
        <taxon>Pezizomycotina</taxon>
        <taxon>Lecanoromycetes</taxon>
        <taxon>OSLEUM clade</taxon>
        <taxon>Lecanoromycetidae</taxon>
        <taxon>Lecanorales</taxon>
        <taxon>Lecanorineae</taxon>
        <taxon>Parmeliaceae</taxon>
        <taxon>Letharia</taxon>
    </lineage>
</organism>
<dbReference type="SMART" id="SM00320">
    <property type="entry name" value="WD40"/>
    <property type="match status" value="5"/>
</dbReference>
<dbReference type="PRINTS" id="PR00320">
    <property type="entry name" value="GPROTEINBRPT"/>
</dbReference>
<dbReference type="InterPro" id="IPR015943">
    <property type="entry name" value="WD40/YVTN_repeat-like_dom_sf"/>
</dbReference>
<reference evidence="5 6" key="1">
    <citation type="journal article" date="2020" name="Genomics">
        <title>Complete, high-quality genomes from long-read metagenomic sequencing of two wolf lichen thalli reveals enigmatic genome architecture.</title>
        <authorList>
            <person name="McKenzie S.K."/>
            <person name="Walston R.F."/>
            <person name="Allen J.L."/>
        </authorList>
    </citation>
    <scope>NUCLEOTIDE SEQUENCE [LARGE SCALE GENOMIC DNA]</scope>
    <source>
        <strain evidence="5">WasteWater2</strain>
    </source>
</reference>
<feature type="compositionally biased region" description="Acidic residues" evidence="4">
    <location>
        <begin position="33"/>
        <end position="65"/>
    </location>
</feature>
<feature type="repeat" description="WD" evidence="3">
    <location>
        <begin position="449"/>
        <end position="490"/>
    </location>
</feature>